<dbReference type="Pfam" id="PF06823">
    <property type="entry name" value="DUF1236"/>
    <property type="match status" value="1"/>
</dbReference>
<dbReference type="InterPro" id="IPR009642">
    <property type="entry name" value="DUF1236"/>
</dbReference>
<feature type="signal peptide" evidence="1">
    <location>
        <begin position="1"/>
        <end position="21"/>
    </location>
</feature>
<feature type="chain" id="PRO_5034933103" evidence="1">
    <location>
        <begin position="22"/>
        <end position="216"/>
    </location>
</feature>
<name>A0A8F6TZ25_9RHOB</name>
<dbReference type="AlphaFoldDB" id="A0A8F6TZ25"/>
<evidence type="ECO:0000256" key="1">
    <source>
        <dbReference type="SAM" id="SignalP"/>
    </source>
</evidence>
<keyword evidence="1" id="KW-0732">Signal</keyword>
<dbReference type="InterPro" id="IPR003646">
    <property type="entry name" value="SH3-like_bac-type"/>
</dbReference>
<accession>A0A8F6TZ25</accession>
<dbReference type="Proteomes" id="UP000825009">
    <property type="component" value="Chromosome"/>
</dbReference>
<proteinExistence type="predicted"/>
<gene>
    <name evidence="3" type="ORF">KYE46_05095</name>
</gene>
<dbReference type="PROSITE" id="PS51781">
    <property type="entry name" value="SH3B"/>
    <property type="match status" value="1"/>
</dbReference>
<sequence>MKNVILGLSAASLLMGTAASAAVQANATTDLNLRAGPGPQFDVIDVIDGEGEVTVTSCLETRNWCEVTYEGQTGWAFADYLTASMDGSAVVVSQTPEVEVEIVRYDDIAAEVGAGATGATIGAIAGSLIAGPVGAVVGGTIAGAAAVDSVPDEVVTYVRTNEVEPVYLEGEVVVGAGIPAEVELQAVPDTEYSYVYVNGVPAVVSTENRTIVSIIR</sequence>
<reference evidence="3 4" key="1">
    <citation type="submission" date="2021-07" db="EMBL/GenBank/DDBJ databases">
        <title>A novel Jannaschia species isolated from marine dinoflagellate Ceratoperidinium margalefii.</title>
        <authorList>
            <person name="Jiang Y."/>
            <person name="Li Z."/>
        </authorList>
    </citation>
    <scope>NUCLEOTIDE SEQUENCE [LARGE SCALE GENOMIC DNA]</scope>
    <source>
        <strain evidence="3 4">J12C1-MA-4</strain>
    </source>
</reference>
<dbReference type="Pfam" id="PF08239">
    <property type="entry name" value="SH3_3"/>
    <property type="match status" value="1"/>
</dbReference>
<dbReference type="SMART" id="SM00287">
    <property type="entry name" value="SH3b"/>
    <property type="match status" value="1"/>
</dbReference>
<dbReference type="RefSeq" id="WP_219003931.1">
    <property type="nucleotide sequence ID" value="NZ_CP079194.1"/>
</dbReference>
<protein>
    <submittedName>
        <fullName evidence="3">DUF1236 domain-containing protein</fullName>
    </submittedName>
</protein>
<evidence type="ECO:0000313" key="4">
    <source>
        <dbReference type="Proteomes" id="UP000825009"/>
    </source>
</evidence>
<dbReference type="EMBL" id="CP079194">
    <property type="protein sequence ID" value="QXT40619.1"/>
    <property type="molecule type" value="Genomic_DNA"/>
</dbReference>
<feature type="domain" description="SH3b" evidence="2">
    <location>
        <begin position="18"/>
        <end position="85"/>
    </location>
</feature>
<evidence type="ECO:0000313" key="3">
    <source>
        <dbReference type="EMBL" id="QXT40619.1"/>
    </source>
</evidence>
<evidence type="ECO:0000259" key="2">
    <source>
        <dbReference type="PROSITE" id="PS51781"/>
    </source>
</evidence>
<dbReference type="KEGG" id="gce:KYE46_05095"/>
<organism evidence="3 4">
    <name type="scientific">Gymnodinialimonas ceratoperidinii</name>
    <dbReference type="NCBI Taxonomy" id="2856823"/>
    <lineage>
        <taxon>Bacteria</taxon>
        <taxon>Pseudomonadati</taxon>
        <taxon>Pseudomonadota</taxon>
        <taxon>Alphaproteobacteria</taxon>
        <taxon>Rhodobacterales</taxon>
        <taxon>Paracoccaceae</taxon>
        <taxon>Gymnodinialimonas</taxon>
    </lineage>
</organism>
<keyword evidence="4" id="KW-1185">Reference proteome</keyword>